<dbReference type="InterPro" id="IPR005844">
    <property type="entry name" value="A-D-PHexomutase_a/b/a-I"/>
</dbReference>
<dbReference type="InterPro" id="IPR005841">
    <property type="entry name" value="Alpha-D-phosphohexomutase_SF"/>
</dbReference>
<keyword evidence="6 12" id="KW-0413">Isomerase</keyword>
<dbReference type="PATRIC" id="fig|1618443.3.peg.300"/>
<evidence type="ECO:0000259" key="10">
    <source>
        <dbReference type="Pfam" id="PF02879"/>
    </source>
</evidence>
<dbReference type="SUPFAM" id="SSF55957">
    <property type="entry name" value="Phosphoglucomutase, C-terminal domain"/>
    <property type="match status" value="1"/>
</dbReference>
<dbReference type="Pfam" id="PF02879">
    <property type="entry name" value="PGM_PMM_II"/>
    <property type="match status" value="1"/>
</dbReference>
<dbReference type="InterPro" id="IPR016066">
    <property type="entry name" value="A-D-PHexomutase_CS"/>
</dbReference>
<evidence type="ECO:0000256" key="6">
    <source>
        <dbReference type="ARBA" id="ARBA00023235"/>
    </source>
</evidence>
<evidence type="ECO:0000256" key="2">
    <source>
        <dbReference type="ARBA" id="ARBA00010231"/>
    </source>
</evidence>
<dbReference type="Gene3D" id="3.40.120.10">
    <property type="entry name" value="Alpha-D-Glucose-1,6-Bisphosphate, subunit A, domain 3"/>
    <property type="match status" value="3"/>
</dbReference>
<dbReference type="Pfam" id="PF02880">
    <property type="entry name" value="PGM_PMM_III"/>
    <property type="match status" value="1"/>
</dbReference>
<dbReference type="GO" id="GO:0005975">
    <property type="term" value="P:carbohydrate metabolic process"/>
    <property type="evidence" value="ECO:0007669"/>
    <property type="project" value="InterPro"/>
</dbReference>
<dbReference type="PROSITE" id="PS00710">
    <property type="entry name" value="PGM_PMM"/>
    <property type="match status" value="1"/>
</dbReference>
<dbReference type="PRINTS" id="PR00509">
    <property type="entry name" value="PGMPMM"/>
</dbReference>
<evidence type="ECO:0000256" key="1">
    <source>
        <dbReference type="ARBA" id="ARBA00001946"/>
    </source>
</evidence>
<dbReference type="Gene3D" id="3.30.310.50">
    <property type="entry name" value="Alpha-D-phosphohexomutase, C-terminal domain"/>
    <property type="match status" value="1"/>
</dbReference>
<protein>
    <submittedName>
        <fullName evidence="12">Phosphomannomutase, phosphomannomutase</fullName>
        <ecNumber evidence="12">5.4.2.8</ecNumber>
    </submittedName>
</protein>
<dbReference type="SUPFAM" id="SSF53738">
    <property type="entry name" value="Phosphoglucomutase, first 3 domains"/>
    <property type="match status" value="3"/>
</dbReference>
<name>A0A0G1DKY0_9BACT</name>
<dbReference type="PANTHER" id="PTHR43771">
    <property type="entry name" value="PHOSPHOMANNOMUTASE"/>
    <property type="match status" value="1"/>
</dbReference>
<evidence type="ECO:0000256" key="7">
    <source>
        <dbReference type="RuleBase" id="RU004326"/>
    </source>
</evidence>
<evidence type="ECO:0000256" key="3">
    <source>
        <dbReference type="ARBA" id="ARBA00022553"/>
    </source>
</evidence>
<dbReference type="STRING" id="1618443.UV73_C0002G0023"/>
<evidence type="ECO:0000259" key="8">
    <source>
        <dbReference type="Pfam" id="PF00408"/>
    </source>
</evidence>
<feature type="domain" description="Alpha-D-phosphohexomutase alpha/beta/alpha" evidence="9">
    <location>
        <begin position="10"/>
        <end position="122"/>
    </location>
</feature>
<organism evidence="12 13">
    <name type="scientific">Candidatus Gottesmanbacteria bacterium GW2011_GWA2_43_14</name>
    <dbReference type="NCBI Taxonomy" id="1618443"/>
    <lineage>
        <taxon>Bacteria</taxon>
        <taxon>Candidatus Gottesmaniibacteriota</taxon>
    </lineage>
</organism>
<evidence type="ECO:0000256" key="5">
    <source>
        <dbReference type="ARBA" id="ARBA00022842"/>
    </source>
</evidence>
<dbReference type="EC" id="5.4.2.8" evidence="12"/>
<dbReference type="Pfam" id="PF02878">
    <property type="entry name" value="PGM_PMM_I"/>
    <property type="match status" value="1"/>
</dbReference>
<comment type="caution">
    <text evidence="12">The sequence shown here is derived from an EMBL/GenBank/DDBJ whole genome shotgun (WGS) entry which is preliminary data.</text>
</comment>
<feature type="domain" description="Alpha-D-phosphohexomutase alpha/beta/alpha" evidence="11">
    <location>
        <begin position="264"/>
        <end position="365"/>
    </location>
</feature>
<evidence type="ECO:0000256" key="4">
    <source>
        <dbReference type="ARBA" id="ARBA00022723"/>
    </source>
</evidence>
<evidence type="ECO:0000259" key="11">
    <source>
        <dbReference type="Pfam" id="PF02880"/>
    </source>
</evidence>
<dbReference type="InterPro" id="IPR005843">
    <property type="entry name" value="A-D-PHexomutase_C"/>
</dbReference>
<gene>
    <name evidence="12" type="ORF">UV73_C0002G0023</name>
</gene>
<dbReference type="InterPro" id="IPR016055">
    <property type="entry name" value="A-D-PHexomutase_a/b/a-I/II/III"/>
</dbReference>
<dbReference type="GO" id="GO:0000287">
    <property type="term" value="F:magnesium ion binding"/>
    <property type="evidence" value="ECO:0007669"/>
    <property type="project" value="InterPro"/>
</dbReference>
<sequence>MTDISIDTSIFRDYDIRGIYPEQVNEQTFLVIGKSLSSFLKVDKISVGFDARLSSEKLSQSLISGITSMGTDVVTLGQISTEMNYFASGRYGFPASVIVSASHNPPQYNGLKIVKKGVVPLHGSFGLPEIKELAIIQKFNNATRTGKVISMDISDDWLDHLLSFIDPKKLAGMTVVVDTGNGMGGPTWEKINRRLPSIKIIPLFFKPDGHFPNHLPDPLNPDNLVALQEKIRVTKADAGIALDGDADRLFTVDDKGDLLSGTLTCAMLAEHLLLTRGSGPVLYSITTGKIVPETVKKHKGIPFKTRVGHSFIKTEMKKRHALFAGEHSGHFYFRDNYNADSASIAALLFLEFLAVKGKKLSELRKTYESHISSSEINFLVDDTEKFLNNIRKHFAGKELDLIDGLTLDEGSWWFNVRASKTEPLIRLNMEADNPLLYKQKYKAINTVIRQLGGTPKIET</sequence>
<dbReference type="Pfam" id="PF00408">
    <property type="entry name" value="PGM_PMM_IV"/>
    <property type="match status" value="1"/>
</dbReference>
<evidence type="ECO:0000313" key="12">
    <source>
        <dbReference type="EMBL" id="KKS98309.1"/>
    </source>
</evidence>
<dbReference type="GO" id="GO:0004615">
    <property type="term" value="F:phosphomannomutase activity"/>
    <property type="evidence" value="ECO:0007669"/>
    <property type="project" value="UniProtKB-EC"/>
</dbReference>
<dbReference type="InterPro" id="IPR005846">
    <property type="entry name" value="A-D-PHexomutase_a/b/a-III"/>
</dbReference>
<dbReference type="InterPro" id="IPR036900">
    <property type="entry name" value="A-D-PHexomutase_C_sf"/>
</dbReference>
<dbReference type="AlphaFoldDB" id="A0A0G1DKY0"/>
<keyword evidence="5 7" id="KW-0460">Magnesium</keyword>
<proteinExistence type="inferred from homology"/>
<dbReference type="EMBL" id="LCFP01000002">
    <property type="protein sequence ID" value="KKS98309.1"/>
    <property type="molecule type" value="Genomic_DNA"/>
</dbReference>
<keyword evidence="4 7" id="KW-0479">Metal-binding</keyword>
<feature type="domain" description="Alpha-D-phosphohexomutase C-terminal" evidence="8">
    <location>
        <begin position="375"/>
        <end position="433"/>
    </location>
</feature>
<dbReference type="Proteomes" id="UP000034894">
    <property type="component" value="Unassembled WGS sequence"/>
</dbReference>
<dbReference type="PANTHER" id="PTHR43771:SF1">
    <property type="entry name" value="PHOSPHOMANNOMUTASE"/>
    <property type="match status" value="1"/>
</dbReference>
<dbReference type="InterPro" id="IPR005845">
    <property type="entry name" value="A-D-PHexomutase_a/b/a-II"/>
</dbReference>
<accession>A0A0G1DKY0</accession>
<evidence type="ECO:0000313" key="13">
    <source>
        <dbReference type="Proteomes" id="UP000034894"/>
    </source>
</evidence>
<comment type="similarity">
    <text evidence="2 7">Belongs to the phosphohexose mutase family.</text>
</comment>
<dbReference type="CDD" id="cd03089">
    <property type="entry name" value="PMM_PGM"/>
    <property type="match status" value="1"/>
</dbReference>
<keyword evidence="3" id="KW-0597">Phosphoprotein</keyword>
<reference evidence="12 13" key="1">
    <citation type="journal article" date="2015" name="Nature">
        <title>rRNA introns, odd ribosomes, and small enigmatic genomes across a large radiation of phyla.</title>
        <authorList>
            <person name="Brown C.T."/>
            <person name="Hug L.A."/>
            <person name="Thomas B.C."/>
            <person name="Sharon I."/>
            <person name="Castelle C.J."/>
            <person name="Singh A."/>
            <person name="Wilkins M.J."/>
            <person name="Williams K.H."/>
            <person name="Banfield J.F."/>
        </authorList>
    </citation>
    <scope>NUCLEOTIDE SEQUENCE [LARGE SCALE GENOMIC DNA]</scope>
</reference>
<evidence type="ECO:0000259" key="9">
    <source>
        <dbReference type="Pfam" id="PF02878"/>
    </source>
</evidence>
<feature type="domain" description="Alpha-D-phosphohexomutase alpha/beta/alpha" evidence="10">
    <location>
        <begin position="155"/>
        <end position="256"/>
    </location>
</feature>
<comment type="cofactor">
    <cofactor evidence="1">
        <name>Mg(2+)</name>
        <dbReference type="ChEBI" id="CHEBI:18420"/>
    </cofactor>
</comment>